<dbReference type="InterPro" id="IPR056647">
    <property type="entry name" value="DUF7745"/>
</dbReference>
<proteinExistence type="predicted"/>
<evidence type="ECO:0000313" key="3">
    <source>
        <dbReference type="Proteomes" id="UP001371456"/>
    </source>
</evidence>
<dbReference type="EMBL" id="JBANQN010000007">
    <property type="protein sequence ID" value="KAK6784111.1"/>
    <property type="molecule type" value="Genomic_DNA"/>
</dbReference>
<reference evidence="2 3" key="1">
    <citation type="submission" date="2024-02" db="EMBL/GenBank/DDBJ databases">
        <title>de novo genome assembly of Solanum bulbocastanum strain 11H21.</title>
        <authorList>
            <person name="Hosaka A.J."/>
        </authorList>
    </citation>
    <scope>NUCLEOTIDE SEQUENCE [LARGE SCALE GENOMIC DNA]</scope>
    <source>
        <tissue evidence="2">Young leaves</tissue>
    </source>
</reference>
<dbReference type="Pfam" id="PF24924">
    <property type="entry name" value="DUF7745"/>
    <property type="match status" value="1"/>
</dbReference>
<evidence type="ECO:0000259" key="1">
    <source>
        <dbReference type="Pfam" id="PF24924"/>
    </source>
</evidence>
<name>A0AAN8TEW3_SOLBU</name>
<comment type="caution">
    <text evidence="2">The sequence shown here is derived from an EMBL/GenBank/DDBJ whole genome shotgun (WGS) entry which is preliminary data.</text>
</comment>
<sequence>MFQQEFFISRVDWERHRPIVFMVTFLCIMIFPKKRDSVDINFLHMVIYMFRGRVRMTIVPTTLAEIFRSLSLCSRGYDQFKGSNLLPHIWMLEHFYQRQAENGTEADLHNKIISHAMRLSMCDAPNNEDGWCFFLTHLIENHILWRLP</sequence>
<accession>A0AAN8TEW3</accession>
<keyword evidence="3" id="KW-1185">Reference proteome</keyword>
<protein>
    <recommendedName>
        <fullName evidence="1">DUF7745 domain-containing protein</fullName>
    </recommendedName>
</protein>
<evidence type="ECO:0000313" key="2">
    <source>
        <dbReference type="EMBL" id="KAK6784111.1"/>
    </source>
</evidence>
<organism evidence="2 3">
    <name type="scientific">Solanum bulbocastanum</name>
    <name type="common">Wild potato</name>
    <dbReference type="NCBI Taxonomy" id="147425"/>
    <lineage>
        <taxon>Eukaryota</taxon>
        <taxon>Viridiplantae</taxon>
        <taxon>Streptophyta</taxon>
        <taxon>Embryophyta</taxon>
        <taxon>Tracheophyta</taxon>
        <taxon>Spermatophyta</taxon>
        <taxon>Magnoliopsida</taxon>
        <taxon>eudicotyledons</taxon>
        <taxon>Gunneridae</taxon>
        <taxon>Pentapetalae</taxon>
        <taxon>asterids</taxon>
        <taxon>lamiids</taxon>
        <taxon>Solanales</taxon>
        <taxon>Solanaceae</taxon>
        <taxon>Solanoideae</taxon>
        <taxon>Solaneae</taxon>
        <taxon>Solanum</taxon>
    </lineage>
</organism>
<feature type="domain" description="DUF7745" evidence="1">
    <location>
        <begin position="5"/>
        <end position="146"/>
    </location>
</feature>
<dbReference type="Proteomes" id="UP001371456">
    <property type="component" value="Unassembled WGS sequence"/>
</dbReference>
<gene>
    <name evidence="2" type="ORF">RDI58_017565</name>
</gene>
<dbReference type="AlphaFoldDB" id="A0AAN8TEW3"/>